<dbReference type="InterPro" id="IPR051435">
    <property type="entry name" value="RING_finger_E3_ubiq-ligases"/>
</dbReference>
<keyword evidence="3" id="KW-0862">Zinc</keyword>
<evidence type="ECO:0000256" key="3">
    <source>
        <dbReference type="ARBA" id="ARBA00022833"/>
    </source>
</evidence>
<evidence type="ECO:0000256" key="1">
    <source>
        <dbReference type="ARBA" id="ARBA00022723"/>
    </source>
</evidence>
<dbReference type="PANTHER" id="PTHR22791">
    <property type="entry name" value="RING-TYPE DOMAIN-CONTAINING PROTEIN"/>
    <property type="match status" value="1"/>
</dbReference>
<evidence type="ECO:0000256" key="2">
    <source>
        <dbReference type="ARBA" id="ARBA00022771"/>
    </source>
</evidence>
<feature type="transmembrane region" description="Helical" evidence="6">
    <location>
        <begin position="178"/>
        <end position="196"/>
    </location>
</feature>
<reference evidence="8 9" key="1">
    <citation type="journal article" date="2019" name="Mol. Ecol. Resour.">
        <title>Chromosome-level genome assembly of Triplophysa tibetana, a fish adapted to the harsh high-altitude environment of the Tibetan Plateau.</title>
        <authorList>
            <person name="Yang X."/>
            <person name="Liu H."/>
            <person name="Ma Z."/>
            <person name="Zou Y."/>
            <person name="Zou M."/>
            <person name="Mao Y."/>
            <person name="Li X."/>
            <person name="Wang H."/>
            <person name="Chen T."/>
            <person name="Wang W."/>
            <person name="Yang R."/>
        </authorList>
    </citation>
    <scope>NUCLEOTIDE SEQUENCE [LARGE SCALE GENOMIC DNA]</scope>
    <source>
        <strain evidence="8">TTIB1903HZAU</strain>
        <tissue evidence="8">Muscle</tissue>
    </source>
</reference>
<dbReference type="SMART" id="SM00184">
    <property type="entry name" value="RING"/>
    <property type="match status" value="1"/>
</dbReference>
<feature type="domain" description="RING-type" evidence="7">
    <location>
        <begin position="39"/>
        <end position="88"/>
    </location>
</feature>
<evidence type="ECO:0000259" key="7">
    <source>
        <dbReference type="PROSITE" id="PS50089"/>
    </source>
</evidence>
<accession>A0A5A9NWZ1</accession>
<protein>
    <submittedName>
        <fullName evidence="8">RING finger protein 223</fullName>
    </submittedName>
</protein>
<keyword evidence="9" id="KW-1185">Reference proteome</keyword>
<dbReference type="InterPro" id="IPR027370">
    <property type="entry name" value="Znf-RING_euk"/>
</dbReference>
<name>A0A5A9NWZ1_9TELE</name>
<gene>
    <name evidence="8" type="ORF">E1301_Tti005024</name>
</gene>
<dbReference type="SUPFAM" id="SSF57850">
    <property type="entry name" value="RING/U-box"/>
    <property type="match status" value="1"/>
</dbReference>
<keyword evidence="6" id="KW-0812">Transmembrane</keyword>
<feature type="compositionally biased region" description="Polar residues" evidence="5">
    <location>
        <begin position="1"/>
        <end position="14"/>
    </location>
</feature>
<dbReference type="Pfam" id="PF13445">
    <property type="entry name" value="zf-RING_UBOX"/>
    <property type="match status" value="1"/>
</dbReference>
<dbReference type="InterPro" id="IPR013083">
    <property type="entry name" value="Znf_RING/FYVE/PHD"/>
</dbReference>
<dbReference type="PROSITE" id="PS50089">
    <property type="entry name" value="ZF_RING_2"/>
    <property type="match status" value="1"/>
</dbReference>
<dbReference type="Gene3D" id="3.30.40.10">
    <property type="entry name" value="Zinc/RING finger domain, C3HC4 (zinc finger)"/>
    <property type="match status" value="1"/>
</dbReference>
<proteinExistence type="predicted"/>
<comment type="caution">
    <text evidence="8">The sequence shown here is derived from an EMBL/GenBank/DDBJ whole genome shotgun (WGS) entry which is preliminary data.</text>
</comment>
<keyword evidence="1" id="KW-0479">Metal-binding</keyword>
<keyword evidence="6" id="KW-0472">Membrane</keyword>
<dbReference type="Proteomes" id="UP000324632">
    <property type="component" value="Chromosome 13"/>
</dbReference>
<evidence type="ECO:0000256" key="4">
    <source>
        <dbReference type="PROSITE-ProRule" id="PRU00175"/>
    </source>
</evidence>
<evidence type="ECO:0000256" key="5">
    <source>
        <dbReference type="SAM" id="MobiDB-lite"/>
    </source>
</evidence>
<evidence type="ECO:0000313" key="9">
    <source>
        <dbReference type="Proteomes" id="UP000324632"/>
    </source>
</evidence>
<feature type="region of interest" description="Disordered" evidence="5">
    <location>
        <begin position="1"/>
        <end position="32"/>
    </location>
</feature>
<dbReference type="AlphaFoldDB" id="A0A5A9NWZ1"/>
<keyword evidence="6" id="KW-1133">Transmembrane helix</keyword>
<organism evidence="8 9">
    <name type="scientific">Triplophysa tibetana</name>
    <dbReference type="NCBI Taxonomy" id="1572043"/>
    <lineage>
        <taxon>Eukaryota</taxon>
        <taxon>Metazoa</taxon>
        <taxon>Chordata</taxon>
        <taxon>Craniata</taxon>
        <taxon>Vertebrata</taxon>
        <taxon>Euteleostomi</taxon>
        <taxon>Actinopterygii</taxon>
        <taxon>Neopterygii</taxon>
        <taxon>Teleostei</taxon>
        <taxon>Ostariophysi</taxon>
        <taxon>Cypriniformes</taxon>
        <taxon>Nemacheilidae</taxon>
        <taxon>Triplophysa</taxon>
    </lineage>
</organism>
<dbReference type="InterPro" id="IPR017907">
    <property type="entry name" value="Znf_RING_CS"/>
</dbReference>
<dbReference type="PANTHER" id="PTHR22791:SF4">
    <property type="entry name" value="RING FINGER PROTEIN 223"/>
    <property type="match status" value="1"/>
</dbReference>
<dbReference type="CDD" id="cd16556">
    <property type="entry name" value="RING-HC_RNF183-like"/>
    <property type="match status" value="1"/>
</dbReference>
<dbReference type="PROSITE" id="PS00518">
    <property type="entry name" value="ZF_RING_1"/>
    <property type="match status" value="1"/>
</dbReference>
<dbReference type="GO" id="GO:0008270">
    <property type="term" value="F:zinc ion binding"/>
    <property type="evidence" value="ECO:0007669"/>
    <property type="project" value="UniProtKB-KW"/>
</dbReference>
<sequence>MQKPPQVSTVASSRTIRHKQDTAPSADVRSHEWNDGPECSICFCSYDNTFKTPKRLDCTHTFCLECLARFVAISLEQKDSQITCPLCRHPTSVPEHGPPDLLTSQEVLDQLPMDQQQVENVFLDGKKLCYSNPTKPKCICINIGGNKQEENEGSEETREGRGSRLLRFGVCCGNWKRLILFFMVVLVLLFVMLWPLKCLSSKGSLTACLSEPPVTLAPLTVTRSAQNS</sequence>
<dbReference type="GO" id="GO:0016567">
    <property type="term" value="P:protein ubiquitination"/>
    <property type="evidence" value="ECO:0007669"/>
    <property type="project" value="TreeGrafter"/>
</dbReference>
<dbReference type="EMBL" id="SOYY01000013">
    <property type="protein sequence ID" value="KAA0712867.1"/>
    <property type="molecule type" value="Genomic_DNA"/>
</dbReference>
<dbReference type="GO" id="GO:0061630">
    <property type="term" value="F:ubiquitin protein ligase activity"/>
    <property type="evidence" value="ECO:0007669"/>
    <property type="project" value="TreeGrafter"/>
</dbReference>
<keyword evidence="2 4" id="KW-0863">Zinc-finger</keyword>
<evidence type="ECO:0000313" key="8">
    <source>
        <dbReference type="EMBL" id="KAA0712867.1"/>
    </source>
</evidence>
<evidence type="ECO:0000256" key="6">
    <source>
        <dbReference type="SAM" id="Phobius"/>
    </source>
</evidence>
<dbReference type="InterPro" id="IPR001841">
    <property type="entry name" value="Znf_RING"/>
</dbReference>